<dbReference type="AlphaFoldDB" id="A0A2T7SST3"/>
<evidence type="ECO:0008006" key="3">
    <source>
        <dbReference type="Google" id="ProtNLM"/>
    </source>
</evidence>
<organism evidence="1 2">
    <name type="scientific">Streptomyces scopuliridis RB72</name>
    <dbReference type="NCBI Taxonomy" id="1440053"/>
    <lineage>
        <taxon>Bacteria</taxon>
        <taxon>Bacillati</taxon>
        <taxon>Actinomycetota</taxon>
        <taxon>Actinomycetes</taxon>
        <taxon>Kitasatosporales</taxon>
        <taxon>Streptomycetaceae</taxon>
        <taxon>Streptomyces</taxon>
    </lineage>
</organism>
<dbReference type="Gene3D" id="2.180.10.10">
    <property type="entry name" value="RHS repeat-associated core"/>
    <property type="match status" value="1"/>
</dbReference>
<dbReference type="EMBL" id="AZSP01000317">
    <property type="protein sequence ID" value="PVE05912.1"/>
    <property type="molecule type" value="Genomic_DNA"/>
</dbReference>
<sequence length="137" mass="15019">METSTLGDITYAVRDPRTALTWRFTGNPYKSGGLYWLRETEDRNGNVIRIGRTGDGLPTTVVHGGGYRVLVSCDPERGRVTALALQPPDGPVQVRSFGYDGDGNLEAVTNSSGLPLLFTYDAEGRITSWTDRNDSTY</sequence>
<evidence type="ECO:0000313" key="1">
    <source>
        <dbReference type="EMBL" id="PVE05912.1"/>
    </source>
</evidence>
<gene>
    <name evidence="1" type="ORF">Y717_34040</name>
</gene>
<dbReference type="NCBIfam" id="TIGR01643">
    <property type="entry name" value="YD_repeat_2x"/>
    <property type="match status" value="1"/>
</dbReference>
<comment type="caution">
    <text evidence="1">The sequence shown here is derived from an EMBL/GenBank/DDBJ whole genome shotgun (WGS) entry which is preliminary data.</text>
</comment>
<dbReference type="InterPro" id="IPR006530">
    <property type="entry name" value="YD"/>
</dbReference>
<evidence type="ECO:0000313" key="2">
    <source>
        <dbReference type="Proteomes" id="UP000245992"/>
    </source>
</evidence>
<accession>A0A2T7SST3</accession>
<dbReference type="Proteomes" id="UP000245992">
    <property type="component" value="Unassembled WGS sequence"/>
</dbReference>
<proteinExistence type="predicted"/>
<dbReference type="STRING" id="1440053.GCA_000718095_05142"/>
<keyword evidence="2" id="KW-1185">Reference proteome</keyword>
<protein>
    <recommendedName>
        <fullName evidence="3">Type IV secretion protein Rhs</fullName>
    </recommendedName>
</protein>
<reference evidence="1 2" key="1">
    <citation type="submission" date="2013-12" db="EMBL/GenBank/DDBJ databases">
        <title>Annotated genome of Streptomyces scopuliridis.</title>
        <authorList>
            <person name="Olson J.B."/>
        </authorList>
    </citation>
    <scope>NUCLEOTIDE SEQUENCE [LARGE SCALE GENOMIC DNA]</scope>
    <source>
        <strain evidence="1 2">RB72</strain>
    </source>
</reference>
<name>A0A2T7SST3_9ACTN</name>